<reference evidence="1" key="1">
    <citation type="submission" date="2017-12" db="EMBL/GenBank/DDBJ databases">
        <authorList>
            <person name="Thomas-White K."/>
            <person name="Wolfe A.J."/>
        </authorList>
    </citation>
    <scope>NUCLEOTIDE SEQUENCE</scope>
    <source>
        <strain evidence="1">UMB0763</strain>
    </source>
</reference>
<name>A0AAF0YTR0_9CORY</name>
<dbReference type="InterPro" id="IPR013207">
    <property type="entry name" value="LGFP"/>
</dbReference>
<dbReference type="Pfam" id="PF08310">
    <property type="entry name" value="LGFP"/>
    <property type="match status" value="1"/>
</dbReference>
<evidence type="ECO:0000313" key="1">
    <source>
        <dbReference type="EMBL" id="WOT03257.1"/>
    </source>
</evidence>
<reference evidence="1" key="2">
    <citation type="submission" date="2023-10" db="EMBL/GenBank/DDBJ databases">
        <authorList>
            <person name="Choi B."/>
        </authorList>
    </citation>
    <scope>NUCLEOTIDE SEQUENCE</scope>
    <source>
        <strain evidence="1">UMB0763</strain>
    </source>
</reference>
<proteinExistence type="predicted"/>
<dbReference type="RefSeq" id="WP_101678904.1">
    <property type="nucleotide sequence ID" value="NZ_CP136958.1"/>
</dbReference>
<gene>
    <name evidence="1" type="ORF">CYJ47_05745</name>
</gene>
<dbReference type="KEGG" id="cpyr:CYJ47_05745"/>
<organism evidence="1 2">
    <name type="scientific">Corynebacterium pyruviciproducens</name>
    <dbReference type="NCBI Taxonomy" id="598660"/>
    <lineage>
        <taxon>Bacteria</taxon>
        <taxon>Bacillati</taxon>
        <taxon>Actinomycetota</taxon>
        <taxon>Actinomycetes</taxon>
        <taxon>Mycobacteriales</taxon>
        <taxon>Corynebacteriaceae</taxon>
        <taxon>Corynebacterium</taxon>
    </lineage>
</organism>
<evidence type="ECO:0000313" key="2">
    <source>
        <dbReference type="Proteomes" id="UP000234560"/>
    </source>
</evidence>
<sequence length="281" mass="31110">MIGVEIAGWVVEGVVVCSVLFSRVAVASEFEPLCTDTMQTVAPDQREDFRPDYFTDDEDFAAVAPADGGWRTRSADDWCSALYGVEENSGEAEESARFVPTRLGDDLVMVSASEMGLIQQMMEDAYASGESKDHVESCGMWSDQVDLSVVADVAVDKHTTDVAETLVAAQQQERRACQAVRPTGIEICGAILDKYRQLGWPANWLGWPTEPESVTPDGQGYRQRFATGFIYWHPAIGAHAVAKLSVWSKREPYAVYPIDLLQSFWTTEYDRQNFDKGPSGL</sequence>
<dbReference type="Proteomes" id="UP000234560">
    <property type="component" value="Chromosome"/>
</dbReference>
<protein>
    <submittedName>
        <fullName evidence="1">Uncharacterized protein</fullName>
    </submittedName>
</protein>
<dbReference type="EMBL" id="CP136958">
    <property type="protein sequence ID" value="WOT03257.1"/>
    <property type="molecule type" value="Genomic_DNA"/>
</dbReference>
<accession>A0AAF0YTR0</accession>
<dbReference type="AlphaFoldDB" id="A0AAF0YTR0"/>